<evidence type="ECO:0000259" key="14">
    <source>
        <dbReference type="Pfam" id="PF04389"/>
    </source>
</evidence>
<keyword evidence="11" id="KW-0012">Acyltransferase</keyword>
<evidence type="ECO:0000256" key="9">
    <source>
        <dbReference type="ARBA" id="ARBA00022833"/>
    </source>
</evidence>
<evidence type="ECO:0000256" key="7">
    <source>
        <dbReference type="ARBA" id="ARBA00022679"/>
    </source>
</evidence>
<keyword evidence="13" id="KW-0472">Membrane</keyword>
<protein>
    <recommendedName>
        <fullName evidence="5">Glutaminyl-peptide cyclotransferase</fullName>
        <ecNumber evidence="4">2.3.2.5</ecNumber>
    </recommendedName>
</protein>
<keyword evidence="13" id="KW-0812">Transmembrane</keyword>
<keyword evidence="10" id="KW-1015">Disulfide bond</keyword>
<dbReference type="EnsemblMetazoa" id="GPPI012365-RA">
    <property type="protein sequence ID" value="GPPI012365-PA"/>
    <property type="gene ID" value="GPPI012365"/>
</dbReference>
<evidence type="ECO:0000256" key="12">
    <source>
        <dbReference type="ARBA" id="ARBA00057903"/>
    </source>
</evidence>
<dbReference type="CDD" id="cd03880">
    <property type="entry name" value="M28_QC_like"/>
    <property type="match status" value="1"/>
</dbReference>
<dbReference type="AlphaFoldDB" id="A0A1B0AXV5"/>
<evidence type="ECO:0000256" key="1">
    <source>
        <dbReference type="ARBA" id="ARBA00000001"/>
    </source>
</evidence>
<dbReference type="FunFam" id="3.40.630.10:FF:000029">
    <property type="entry name" value="Glutaminyl-peptide cyclotransferase"/>
    <property type="match status" value="1"/>
</dbReference>
<dbReference type="GO" id="GO:0016603">
    <property type="term" value="F:glutaminyl-peptide cyclotransferase activity"/>
    <property type="evidence" value="ECO:0007669"/>
    <property type="project" value="UniProtKB-EC"/>
</dbReference>
<dbReference type="EC" id="2.3.2.5" evidence="4"/>
<organism evidence="15 16">
    <name type="scientific">Glossina palpalis gambiensis</name>
    <dbReference type="NCBI Taxonomy" id="67801"/>
    <lineage>
        <taxon>Eukaryota</taxon>
        <taxon>Metazoa</taxon>
        <taxon>Ecdysozoa</taxon>
        <taxon>Arthropoda</taxon>
        <taxon>Hexapoda</taxon>
        <taxon>Insecta</taxon>
        <taxon>Pterygota</taxon>
        <taxon>Neoptera</taxon>
        <taxon>Endopterygota</taxon>
        <taxon>Diptera</taxon>
        <taxon>Brachycera</taxon>
        <taxon>Muscomorpha</taxon>
        <taxon>Hippoboscoidea</taxon>
        <taxon>Glossinidae</taxon>
        <taxon>Glossina</taxon>
    </lineage>
</organism>
<feature type="transmembrane region" description="Helical" evidence="13">
    <location>
        <begin position="17"/>
        <end position="35"/>
    </location>
</feature>
<dbReference type="VEuPathDB" id="VectorBase:GPPI012365"/>
<accession>A0A1B0AXV5</accession>
<dbReference type="Proteomes" id="UP000092460">
    <property type="component" value="Unassembled WGS sequence"/>
</dbReference>
<keyword evidence="7" id="KW-0808">Transferase</keyword>
<keyword evidence="8" id="KW-0479">Metal-binding</keyword>
<comment type="function">
    <text evidence="12">Acts as a glutaminyl-peptide cyclotransferase. Responsible for the biosynthesis of pyroglutamyl peptides. Might be more efficient in the conversion of tri and tetrapeptides in vitro. Might have a relative preference for substrates containing hydrophobic amino acids in vitro.</text>
</comment>
<reference evidence="15" key="2">
    <citation type="submission" date="2020-05" db="UniProtKB">
        <authorList>
            <consortium name="EnsemblMetazoa"/>
        </authorList>
    </citation>
    <scope>IDENTIFICATION</scope>
    <source>
        <strain evidence="15">IAEA</strain>
    </source>
</reference>
<dbReference type="EMBL" id="JXJN01005429">
    <property type="status" value="NOT_ANNOTATED_CDS"/>
    <property type="molecule type" value="Genomic_DNA"/>
</dbReference>
<keyword evidence="16" id="KW-1185">Reference proteome</keyword>
<dbReference type="InterPro" id="IPR037457">
    <property type="entry name" value="M28_QC"/>
</dbReference>
<evidence type="ECO:0000256" key="10">
    <source>
        <dbReference type="ARBA" id="ARBA00023157"/>
    </source>
</evidence>
<keyword evidence="13" id="KW-1133">Transmembrane helix</keyword>
<evidence type="ECO:0000256" key="4">
    <source>
        <dbReference type="ARBA" id="ARBA00012012"/>
    </source>
</evidence>
<keyword evidence="6" id="KW-0964">Secreted</keyword>
<name>A0A1B0AXV5_9MUSC</name>
<evidence type="ECO:0000256" key="8">
    <source>
        <dbReference type="ARBA" id="ARBA00022723"/>
    </source>
</evidence>
<dbReference type="GO" id="GO:0008270">
    <property type="term" value="F:zinc ion binding"/>
    <property type="evidence" value="ECO:0007669"/>
    <property type="project" value="TreeGrafter"/>
</dbReference>
<dbReference type="SUPFAM" id="SSF53187">
    <property type="entry name" value="Zn-dependent exopeptidases"/>
    <property type="match status" value="1"/>
</dbReference>
<dbReference type="Pfam" id="PF04389">
    <property type="entry name" value="Peptidase_M28"/>
    <property type="match status" value="1"/>
</dbReference>
<comment type="catalytic activity">
    <reaction evidence="1">
        <text>N-terminal L-glutaminyl-[peptide] = N-terminal 5-oxo-L-prolyl-[peptide] + NH4(+)</text>
        <dbReference type="Rhea" id="RHEA:23652"/>
        <dbReference type="Rhea" id="RHEA-COMP:11736"/>
        <dbReference type="Rhea" id="RHEA-COMP:11846"/>
        <dbReference type="ChEBI" id="CHEBI:28938"/>
        <dbReference type="ChEBI" id="CHEBI:64722"/>
        <dbReference type="ChEBI" id="CHEBI:87215"/>
        <dbReference type="EC" id="2.3.2.5"/>
    </reaction>
</comment>
<dbReference type="InterPro" id="IPR007484">
    <property type="entry name" value="Peptidase_M28"/>
</dbReference>
<evidence type="ECO:0000256" key="11">
    <source>
        <dbReference type="ARBA" id="ARBA00023315"/>
    </source>
</evidence>
<proteinExistence type="inferred from homology"/>
<evidence type="ECO:0000256" key="13">
    <source>
        <dbReference type="SAM" id="Phobius"/>
    </source>
</evidence>
<evidence type="ECO:0000256" key="5">
    <source>
        <dbReference type="ARBA" id="ARBA00016861"/>
    </source>
</evidence>
<evidence type="ECO:0000313" key="16">
    <source>
        <dbReference type="Proteomes" id="UP000092460"/>
    </source>
</evidence>
<dbReference type="InterPro" id="IPR040234">
    <property type="entry name" value="QC/QCL"/>
</dbReference>
<dbReference type="EMBL" id="JXJN01005430">
    <property type="status" value="NOT_ANNOTATED_CDS"/>
    <property type="molecule type" value="Genomic_DNA"/>
</dbReference>
<keyword evidence="9" id="KW-0862">Zinc</keyword>
<comment type="subcellular location">
    <subcellularLocation>
        <location evidence="2">Secreted</location>
    </subcellularLocation>
</comment>
<comment type="similarity">
    <text evidence="3">Belongs to the glutaminyl-peptide cyclotransferase family.</text>
</comment>
<feature type="domain" description="Peptidase M28" evidence="14">
    <location>
        <begin position="108"/>
        <end position="327"/>
    </location>
</feature>
<reference evidence="16" key="1">
    <citation type="submission" date="2015-01" db="EMBL/GenBank/DDBJ databases">
        <authorList>
            <person name="Aksoy S."/>
            <person name="Warren W."/>
            <person name="Wilson R.K."/>
        </authorList>
    </citation>
    <scope>NUCLEOTIDE SEQUENCE [LARGE SCALE GENOMIC DNA]</scope>
    <source>
        <strain evidence="16">IAEA</strain>
    </source>
</reference>
<evidence type="ECO:0000256" key="6">
    <source>
        <dbReference type="ARBA" id="ARBA00022525"/>
    </source>
</evidence>
<evidence type="ECO:0000256" key="2">
    <source>
        <dbReference type="ARBA" id="ARBA00004613"/>
    </source>
</evidence>
<sequence length="346" mass="40520">MHIIERKVSSISSYKKMSFYILIFLIICCCCFRYIELQKHRQPLLWSDDDRHFNETLTAIMRPRVVGSVGHKEVQHFIANELKELGFHVETDEFSQIVPVLGNLTFVNLLGIINPEASDFLALACHYDSKYFPDIPNFVGATDSAVPCATLLNTAKTLNSYLLTDFKNRQDLGLMLIFFDGEEAFLSWSKADSIYGSKHLARKLSISPDDFTKRHIDRIEVLILLDLLGTASQKFYSFYQNTDTLLEELSNIERNLMKSRQLEGHNYMFFSRRIQNMIEDDHLPFLDEDVPILHLIPVPFPKYWHTAKDDADSLHWPTIRNFNKIFRIFIYEYMKNHKENVNFRLM</sequence>
<evidence type="ECO:0000256" key="3">
    <source>
        <dbReference type="ARBA" id="ARBA00006014"/>
    </source>
</evidence>
<evidence type="ECO:0000313" key="15">
    <source>
        <dbReference type="EnsemblMetazoa" id="GPPI012365-PA"/>
    </source>
</evidence>
<dbReference type="EMBL" id="JXJN01005431">
    <property type="status" value="NOT_ANNOTATED_CDS"/>
    <property type="molecule type" value="Genomic_DNA"/>
</dbReference>
<dbReference type="STRING" id="67801.A0A1B0AXV5"/>
<dbReference type="GO" id="GO:0005576">
    <property type="term" value="C:extracellular region"/>
    <property type="evidence" value="ECO:0007669"/>
    <property type="project" value="UniProtKB-SubCell"/>
</dbReference>
<dbReference type="PANTHER" id="PTHR12283:SF6">
    <property type="entry name" value="GLUTAMINYL-PEPTIDE CYCLOTRANSFERASE-RELATED"/>
    <property type="match status" value="1"/>
</dbReference>
<dbReference type="PANTHER" id="PTHR12283">
    <property type="entry name" value="GLUTAMINYL-PEPTIDE CYCLOTRANSFERASE"/>
    <property type="match status" value="1"/>
</dbReference>
<dbReference type="Gene3D" id="3.40.630.10">
    <property type="entry name" value="Zn peptidases"/>
    <property type="match status" value="1"/>
</dbReference>